<feature type="transmembrane region" description="Helical" evidence="1">
    <location>
        <begin position="6"/>
        <end position="29"/>
    </location>
</feature>
<keyword evidence="1" id="KW-1133">Transmembrane helix</keyword>
<keyword evidence="3" id="KW-1185">Reference proteome</keyword>
<sequence>MPAGPVAIAGVVLSAAALAVAISQLVVALEDRDDTLQSKDHWMQCTIWNETQFDMIYQDVYWDSDTYYQAPPQKIDKFSSGTFSACNK</sequence>
<organism evidence="2 3">
    <name type="scientific">Amniculicola lignicola CBS 123094</name>
    <dbReference type="NCBI Taxonomy" id="1392246"/>
    <lineage>
        <taxon>Eukaryota</taxon>
        <taxon>Fungi</taxon>
        <taxon>Dikarya</taxon>
        <taxon>Ascomycota</taxon>
        <taxon>Pezizomycotina</taxon>
        <taxon>Dothideomycetes</taxon>
        <taxon>Pleosporomycetidae</taxon>
        <taxon>Pleosporales</taxon>
        <taxon>Amniculicolaceae</taxon>
        <taxon>Amniculicola</taxon>
    </lineage>
</organism>
<evidence type="ECO:0000313" key="3">
    <source>
        <dbReference type="Proteomes" id="UP000799779"/>
    </source>
</evidence>
<proteinExistence type="predicted"/>
<gene>
    <name evidence="2" type="ORF">P154DRAFT_624674</name>
</gene>
<keyword evidence="1" id="KW-0812">Transmembrane</keyword>
<dbReference type="OrthoDB" id="4996552at2759"/>
<accession>A0A6A5VYH5</accession>
<keyword evidence="1" id="KW-0472">Membrane</keyword>
<protein>
    <submittedName>
        <fullName evidence="2">Uncharacterized protein</fullName>
    </submittedName>
</protein>
<dbReference type="AlphaFoldDB" id="A0A6A5VYH5"/>
<name>A0A6A5VYH5_9PLEO</name>
<evidence type="ECO:0000313" key="2">
    <source>
        <dbReference type="EMBL" id="KAF1994460.1"/>
    </source>
</evidence>
<dbReference type="Proteomes" id="UP000799779">
    <property type="component" value="Unassembled WGS sequence"/>
</dbReference>
<dbReference type="EMBL" id="ML977659">
    <property type="protein sequence ID" value="KAF1994460.1"/>
    <property type="molecule type" value="Genomic_DNA"/>
</dbReference>
<reference evidence="2" key="1">
    <citation type="journal article" date="2020" name="Stud. Mycol.">
        <title>101 Dothideomycetes genomes: a test case for predicting lifestyles and emergence of pathogens.</title>
        <authorList>
            <person name="Haridas S."/>
            <person name="Albert R."/>
            <person name="Binder M."/>
            <person name="Bloem J."/>
            <person name="Labutti K."/>
            <person name="Salamov A."/>
            <person name="Andreopoulos B."/>
            <person name="Baker S."/>
            <person name="Barry K."/>
            <person name="Bills G."/>
            <person name="Bluhm B."/>
            <person name="Cannon C."/>
            <person name="Castanera R."/>
            <person name="Culley D."/>
            <person name="Daum C."/>
            <person name="Ezra D."/>
            <person name="Gonzalez J."/>
            <person name="Henrissat B."/>
            <person name="Kuo A."/>
            <person name="Liang C."/>
            <person name="Lipzen A."/>
            <person name="Lutzoni F."/>
            <person name="Magnuson J."/>
            <person name="Mondo S."/>
            <person name="Nolan M."/>
            <person name="Ohm R."/>
            <person name="Pangilinan J."/>
            <person name="Park H.-J."/>
            <person name="Ramirez L."/>
            <person name="Alfaro M."/>
            <person name="Sun H."/>
            <person name="Tritt A."/>
            <person name="Yoshinaga Y."/>
            <person name="Zwiers L.-H."/>
            <person name="Turgeon B."/>
            <person name="Goodwin S."/>
            <person name="Spatafora J."/>
            <person name="Crous P."/>
            <person name="Grigoriev I."/>
        </authorList>
    </citation>
    <scope>NUCLEOTIDE SEQUENCE</scope>
    <source>
        <strain evidence="2">CBS 123094</strain>
    </source>
</reference>
<evidence type="ECO:0000256" key="1">
    <source>
        <dbReference type="SAM" id="Phobius"/>
    </source>
</evidence>